<gene>
    <name evidence="2" type="ORF">E2F50_01285</name>
</gene>
<comment type="caution">
    <text evidence="2">The sequence shown here is derived from an EMBL/GenBank/DDBJ whole genome shotgun (WGS) entry which is preliminary data.</text>
</comment>
<dbReference type="Proteomes" id="UP000295238">
    <property type="component" value="Unassembled WGS sequence"/>
</dbReference>
<keyword evidence="3" id="KW-1185">Reference proteome</keyword>
<feature type="chain" id="PRO_5020484357" evidence="1">
    <location>
        <begin position="24"/>
        <end position="157"/>
    </location>
</feature>
<reference evidence="2 3" key="1">
    <citation type="submission" date="2019-03" db="EMBL/GenBank/DDBJ databases">
        <title>Rhizobium sp. nov., an bacterium isolated from biocrust in Mu Us Desert.</title>
        <authorList>
            <person name="Lixiong L."/>
        </authorList>
    </citation>
    <scope>NUCLEOTIDE SEQUENCE [LARGE SCALE GENOMIC DNA]</scope>
    <source>
        <strain evidence="2 3">SPY-1</strain>
    </source>
</reference>
<proteinExistence type="predicted"/>
<sequence length="157" mass="17363">MTWCIFIALILALAYYSTRVARASDEDGLRDTGMAILQFGRAFPDEAIRNLHVTADGNVIFVRLHDNKAGFMRNNSNHFACYLIRPGRVRITPLASAKGFDAEFLDAPSQNGSFVFASEKEAAEVSLWLLDNYVSVADHTTSQMGSISRDQASENNP</sequence>
<evidence type="ECO:0000313" key="3">
    <source>
        <dbReference type="Proteomes" id="UP000295238"/>
    </source>
</evidence>
<dbReference type="EMBL" id="SMTL01000001">
    <property type="protein sequence ID" value="TDK39741.1"/>
    <property type="molecule type" value="Genomic_DNA"/>
</dbReference>
<evidence type="ECO:0000256" key="1">
    <source>
        <dbReference type="SAM" id="SignalP"/>
    </source>
</evidence>
<name>A0A4R5UP94_9HYPH</name>
<feature type="signal peptide" evidence="1">
    <location>
        <begin position="1"/>
        <end position="23"/>
    </location>
</feature>
<protein>
    <submittedName>
        <fullName evidence="2">Uncharacterized protein</fullName>
    </submittedName>
</protein>
<dbReference type="OrthoDB" id="8445114at2"/>
<keyword evidence="1" id="KW-0732">Signal</keyword>
<accession>A0A4R5UP94</accession>
<organism evidence="2 3">
    <name type="scientific">Rhizobium deserti</name>
    <dbReference type="NCBI Taxonomy" id="2547961"/>
    <lineage>
        <taxon>Bacteria</taxon>
        <taxon>Pseudomonadati</taxon>
        <taxon>Pseudomonadota</taxon>
        <taxon>Alphaproteobacteria</taxon>
        <taxon>Hyphomicrobiales</taxon>
        <taxon>Rhizobiaceae</taxon>
        <taxon>Rhizobium/Agrobacterium group</taxon>
        <taxon>Rhizobium</taxon>
    </lineage>
</organism>
<evidence type="ECO:0000313" key="2">
    <source>
        <dbReference type="EMBL" id="TDK39741.1"/>
    </source>
</evidence>
<dbReference type="AlphaFoldDB" id="A0A4R5UP94"/>